<dbReference type="Pfam" id="PF11935">
    <property type="entry name" value="SYMPK_PTA1_N"/>
    <property type="match status" value="1"/>
</dbReference>
<dbReference type="STRING" id="619300.G3AVG3"/>
<evidence type="ECO:0000313" key="6">
    <source>
        <dbReference type="EMBL" id="EGW30182.1"/>
    </source>
</evidence>
<dbReference type="GO" id="GO:0006397">
    <property type="term" value="P:mRNA processing"/>
    <property type="evidence" value="ECO:0007669"/>
    <property type="project" value="UniProtKB-KW"/>
</dbReference>
<feature type="compositionally biased region" description="Basic and acidic residues" evidence="4">
    <location>
        <begin position="434"/>
        <end position="444"/>
    </location>
</feature>
<dbReference type="OrthoDB" id="331600at2759"/>
<organism evidence="7">
    <name type="scientific">Spathaspora passalidarum (strain NRRL Y-27907 / 11-Y1)</name>
    <dbReference type="NCBI Taxonomy" id="619300"/>
    <lineage>
        <taxon>Eukaryota</taxon>
        <taxon>Fungi</taxon>
        <taxon>Dikarya</taxon>
        <taxon>Ascomycota</taxon>
        <taxon>Saccharomycotina</taxon>
        <taxon>Pichiomycetes</taxon>
        <taxon>Debaryomycetaceae</taxon>
        <taxon>Spathaspora</taxon>
    </lineage>
</organism>
<dbReference type="HOGENOM" id="CLU_021804_0_0_1"/>
<dbReference type="EMBL" id="GL996506">
    <property type="protein sequence ID" value="EGW30182.1"/>
    <property type="molecule type" value="Genomic_DNA"/>
</dbReference>
<dbReference type="InterPro" id="IPR032460">
    <property type="entry name" value="Symplekin/Pta1_N"/>
</dbReference>
<reference evidence="6 7" key="1">
    <citation type="journal article" date="2011" name="Proc. Natl. Acad. Sci. U.S.A.">
        <title>Comparative genomics of xylose-fermenting fungi for enhanced biofuel production.</title>
        <authorList>
            <person name="Wohlbach D.J."/>
            <person name="Kuo A."/>
            <person name="Sato T.K."/>
            <person name="Potts K.M."/>
            <person name="Salamov A.A."/>
            <person name="LaButti K.M."/>
            <person name="Sun H."/>
            <person name="Clum A."/>
            <person name="Pangilinan J.L."/>
            <person name="Lindquist E.A."/>
            <person name="Lucas S."/>
            <person name="Lapidus A."/>
            <person name="Jin M."/>
            <person name="Gunawan C."/>
            <person name="Balan V."/>
            <person name="Dale B.E."/>
            <person name="Jeffries T.W."/>
            <person name="Zinkel R."/>
            <person name="Barry K.W."/>
            <person name="Grigoriev I.V."/>
            <person name="Gasch A.P."/>
        </authorList>
    </citation>
    <scope>NUCLEOTIDE SEQUENCE [LARGE SCALE GENOMIC DNA]</scope>
    <source>
        <strain evidence="7">NRRL Y-27907 / 11-Y1</strain>
    </source>
</reference>
<feature type="region of interest" description="Disordered" evidence="4">
    <location>
        <begin position="536"/>
        <end position="559"/>
    </location>
</feature>
<dbReference type="Proteomes" id="UP000000709">
    <property type="component" value="Unassembled WGS sequence"/>
</dbReference>
<keyword evidence="2" id="KW-0507">mRNA processing</keyword>
<dbReference type="AlphaFoldDB" id="G3AVG3"/>
<dbReference type="GO" id="GO:0005847">
    <property type="term" value="C:mRNA cleavage and polyadenylation specificity factor complex"/>
    <property type="evidence" value="ECO:0007669"/>
    <property type="project" value="TreeGrafter"/>
</dbReference>
<dbReference type="Gene3D" id="1.25.10.10">
    <property type="entry name" value="Leucine-rich Repeat Variant"/>
    <property type="match status" value="1"/>
</dbReference>
<dbReference type="PANTHER" id="PTHR15245">
    <property type="entry name" value="SYMPLEKIN-RELATED"/>
    <property type="match status" value="1"/>
</dbReference>
<evidence type="ECO:0000259" key="5">
    <source>
        <dbReference type="Pfam" id="PF11935"/>
    </source>
</evidence>
<keyword evidence="3" id="KW-0539">Nucleus</keyword>
<dbReference type="InterPro" id="IPR021850">
    <property type="entry name" value="Symplekin/Pta1"/>
</dbReference>
<evidence type="ECO:0000256" key="2">
    <source>
        <dbReference type="ARBA" id="ARBA00022664"/>
    </source>
</evidence>
<dbReference type="PANTHER" id="PTHR15245:SF20">
    <property type="entry name" value="SYMPLEKIN"/>
    <property type="match status" value="1"/>
</dbReference>
<dbReference type="InterPro" id="IPR011989">
    <property type="entry name" value="ARM-like"/>
</dbReference>
<dbReference type="RefSeq" id="XP_007377948.1">
    <property type="nucleotide sequence ID" value="XM_007377886.1"/>
</dbReference>
<comment type="subcellular location">
    <subcellularLocation>
        <location evidence="1">Nucleus</location>
    </subcellularLocation>
</comment>
<dbReference type="KEGG" id="spaa:SPAPADRAFT_57621"/>
<evidence type="ECO:0000256" key="4">
    <source>
        <dbReference type="SAM" id="MobiDB-lite"/>
    </source>
</evidence>
<feature type="compositionally biased region" description="Acidic residues" evidence="4">
    <location>
        <begin position="543"/>
        <end position="556"/>
    </location>
</feature>
<dbReference type="eggNOG" id="KOG1895">
    <property type="taxonomic scope" value="Eukaryota"/>
</dbReference>
<evidence type="ECO:0000256" key="3">
    <source>
        <dbReference type="ARBA" id="ARBA00023242"/>
    </source>
</evidence>
<evidence type="ECO:0000256" key="1">
    <source>
        <dbReference type="ARBA" id="ARBA00004123"/>
    </source>
</evidence>
<keyword evidence="7" id="KW-1185">Reference proteome</keyword>
<proteinExistence type="predicted"/>
<dbReference type="FunCoup" id="G3AVG3">
    <property type="interactions" value="221"/>
</dbReference>
<protein>
    <recommendedName>
        <fullName evidence="5">Symplekin/Pta1 N-terminal domain-containing protein</fullName>
    </recommendedName>
</protein>
<gene>
    <name evidence="6" type="ORF">SPAPADRAFT_57621</name>
</gene>
<evidence type="ECO:0000313" key="7">
    <source>
        <dbReference type="Proteomes" id="UP000000709"/>
    </source>
</evidence>
<feature type="region of interest" description="Disordered" evidence="4">
    <location>
        <begin position="430"/>
        <end position="460"/>
    </location>
</feature>
<feature type="domain" description="Symplekin/Pta1 N-terminal" evidence="5">
    <location>
        <begin position="93"/>
        <end position="325"/>
    </location>
</feature>
<accession>G3AVG3</accession>
<dbReference type="GeneID" id="18872138"/>
<name>G3AVG3_SPAPN</name>
<dbReference type="InParanoid" id="G3AVG3"/>
<sequence length="720" mass="83189">MAASFSPDQIISQLDQAKQLAINQPETHPQVFRQILPFINRSELPIKQWCIQFIHDTFLNNKQLGHADKVDLAIDSLDSLINLTNTTEDIDNFCKVINIANIIYKLVFQYVSENDGCNQIWSKLTELKNSLVNKFQTNYPLKPSDNVEHDLLRNVVTKLELLKFIMTVVDYQSKTQVVGSTNGGNIKIAFSLDRVPPNHSLIKYLNMEYEAVNLLDLTLKTLSQDILNPPMISATLNHGIIIMKKKPQYATKILKIIESYDTNTKLQSNYQTIEQFKLARKYVDRVLKIFIQHCKKYGLIPTNFQNSLNKKLQLLIERGDEIRRKNIFLEDNVNIRKRKFEGFLNPSKRVKALDYKNLYTLNDLNNELNNFDLTTVPQHILVSMVMNALERASVPKLTKALEIISERYTNALTMSGSSLVYQRPTQSVQGEQMKVQDKVKSEVKDESDEESDAEQYNPEAMYTLPPPKDLSFQDKKVQIELIIKNFFKLAKGEKTTEEINEAEDNISSELTKIAIKSWKKDSWILLLTRLATRGMRRRKPKTEDDEDEDSYDLETSPDDKVNQEMGDLIRTAIFDYFLENIHGRIDVIIEWLNEEWYSEVVFNEANKIKNGETTQSTPIYDKWAAKVLDAMIPFLEPNDKKIFIRLLSDLPNLNQDLISRIKSLCYDPARSTIGFLALSFLIMYRPPVKQVCLDVLKELSDSDQEDVKEEAKKKLEKFAT</sequence>
<dbReference type="OMA" id="AREMCLN"/>